<dbReference type="FunCoup" id="A0A6J0BBA1">
    <property type="interactions" value="1481"/>
</dbReference>
<dbReference type="KEGG" id="nlo:107218735"/>
<dbReference type="InterPro" id="IPR007259">
    <property type="entry name" value="GCP"/>
</dbReference>
<feature type="domain" description="Gamma tubulin complex component C-terminal" evidence="7">
    <location>
        <begin position="335"/>
        <end position="642"/>
    </location>
</feature>
<evidence type="ECO:0000256" key="2">
    <source>
        <dbReference type="ARBA" id="ARBA00010337"/>
    </source>
</evidence>
<sequence>MLHEVLLSLWGCTTNVVQIIDTDFLETEKLLHPGEQALIKKILGIAEECNAVRNFINAHTSVIGAPNDATGNLKWGLYLQALCDGMEQAIQPFREDVIELEKIVLNDAYTPLTFILSRIQKYLCLFSVLNSIISEIRTQKVHGCKVLQYLHQHMHTGVPEVRQALEKMMYCCHVVFYKQLSSWLLYGILEDVHNEFFIQRASKPQDSLVLAKSKDSSGIADEKSSKNLCADMWDYEIKIHVLPSYIRPSLALKILTIGQTIIMFGNDPRQKKDLSIFTKAENSIWGAKEYEHFHELQNLKNKRTFDIIEFERTVDELKQCVTEHLWRVAVEEAQLMHQIKLIKDFFLLGRGELFLEFIRLAGHILNKKPTSHTTRDINLSFQIAARKMLLHDESTTESFDFLVPVPEIENEVGEDPEDGEFSRREREDPIDTRGWGLIQLQYKVVWPLHLLFSPMALCDYNTLFRFLLRVKKTQINLQNLWSEHMRTKNVDIGVMQLRNNLMFVINNLQYYLQVDVLESQYTIMENTMKNTRNFEEIQKGHSVFLANIMSQTFLFQGSSDKVNPVNKLIKILLRLCDDFILQAPMWELGNLLVTEKEELKALADTLNSLMDWLTKTLNKVRAQPAGTHLAQLLLRLDFNRWFSGKS</sequence>
<dbReference type="GO" id="GO:0031122">
    <property type="term" value="P:cytoplasmic microtubule organization"/>
    <property type="evidence" value="ECO:0007669"/>
    <property type="project" value="TreeGrafter"/>
</dbReference>
<keyword evidence="5 6" id="KW-0206">Cytoskeleton</keyword>
<dbReference type="GeneID" id="107218735"/>
<accession>A0A6J0BBA1</accession>
<dbReference type="GO" id="GO:0000930">
    <property type="term" value="C:gamma-tubulin complex"/>
    <property type="evidence" value="ECO:0007669"/>
    <property type="project" value="TreeGrafter"/>
</dbReference>
<comment type="subcellular location">
    <subcellularLocation>
        <location evidence="1 6">Cytoplasm</location>
        <location evidence="1 6">Cytoskeleton</location>
        <location evidence="1 6">Microtubule organizing center</location>
    </subcellularLocation>
</comment>
<organism evidence="10">
    <name type="scientific">Neodiprion lecontei</name>
    <name type="common">Redheaded pine sawfly</name>
    <dbReference type="NCBI Taxonomy" id="441921"/>
    <lineage>
        <taxon>Eukaryota</taxon>
        <taxon>Metazoa</taxon>
        <taxon>Ecdysozoa</taxon>
        <taxon>Arthropoda</taxon>
        <taxon>Hexapoda</taxon>
        <taxon>Insecta</taxon>
        <taxon>Pterygota</taxon>
        <taxon>Neoptera</taxon>
        <taxon>Endopterygota</taxon>
        <taxon>Hymenoptera</taxon>
        <taxon>Tenthredinoidea</taxon>
        <taxon>Diprionidae</taxon>
        <taxon>Diprioninae</taxon>
        <taxon>Neodiprion</taxon>
    </lineage>
</organism>
<dbReference type="InterPro" id="IPR042241">
    <property type="entry name" value="GCP_C_sf"/>
</dbReference>
<dbReference type="OrthoDB" id="78652at2759"/>
<dbReference type="Proteomes" id="UP000829291">
    <property type="component" value="Chromosome 1"/>
</dbReference>
<evidence type="ECO:0000313" key="10">
    <source>
        <dbReference type="RefSeq" id="XP_015512204.1"/>
    </source>
</evidence>
<dbReference type="PANTHER" id="PTHR19302">
    <property type="entry name" value="GAMMA TUBULIN COMPLEX PROTEIN"/>
    <property type="match status" value="1"/>
</dbReference>
<name>A0A6J0BBA1_NEOLC</name>
<dbReference type="GO" id="GO:0051321">
    <property type="term" value="P:meiotic cell cycle"/>
    <property type="evidence" value="ECO:0007669"/>
    <property type="project" value="TreeGrafter"/>
</dbReference>
<keyword evidence="9" id="KW-1185">Reference proteome</keyword>
<protein>
    <recommendedName>
        <fullName evidence="6">Gamma-tubulin complex component</fullName>
    </recommendedName>
</protein>
<dbReference type="AlphaFoldDB" id="A0A6J0BBA1"/>
<dbReference type="Pfam" id="PF04130">
    <property type="entry name" value="GCP_C_terminal"/>
    <property type="match status" value="1"/>
</dbReference>
<dbReference type="GO" id="GO:0043015">
    <property type="term" value="F:gamma-tubulin binding"/>
    <property type="evidence" value="ECO:0007669"/>
    <property type="project" value="InterPro"/>
</dbReference>
<evidence type="ECO:0000259" key="8">
    <source>
        <dbReference type="Pfam" id="PF17681"/>
    </source>
</evidence>
<comment type="similarity">
    <text evidence="2 6">Belongs to the TUBGCP family.</text>
</comment>
<evidence type="ECO:0000256" key="3">
    <source>
        <dbReference type="ARBA" id="ARBA00022490"/>
    </source>
</evidence>
<proteinExistence type="inferred from homology"/>
<dbReference type="GO" id="GO:0005874">
    <property type="term" value="C:microtubule"/>
    <property type="evidence" value="ECO:0007669"/>
    <property type="project" value="UniProtKB-KW"/>
</dbReference>
<dbReference type="GO" id="GO:0000922">
    <property type="term" value="C:spindle pole"/>
    <property type="evidence" value="ECO:0007669"/>
    <property type="project" value="InterPro"/>
</dbReference>
<dbReference type="GO" id="GO:0007020">
    <property type="term" value="P:microtubule nucleation"/>
    <property type="evidence" value="ECO:0007669"/>
    <property type="project" value="InterPro"/>
</dbReference>
<keyword evidence="4 6" id="KW-0493">Microtubule</keyword>
<feature type="domain" description="Gamma tubulin complex component protein N-terminal" evidence="8">
    <location>
        <begin position="2"/>
        <end position="332"/>
    </location>
</feature>
<dbReference type="InParanoid" id="A0A6J0BBA1"/>
<dbReference type="Gene3D" id="1.20.120.1900">
    <property type="entry name" value="Gamma-tubulin complex, C-terminal domain"/>
    <property type="match status" value="1"/>
</dbReference>
<dbReference type="GO" id="GO:0000278">
    <property type="term" value="P:mitotic cell cycle"/>
    <property type="evidence" value="ECO:0007669"/>
    <property type="project" value="TreeGrafter"/>
</dbReference>
<dbReference type="RefSeq" id="XP_015512204.1">
    <property type="nucleotide sequence ID" value="XM_015656718.2"/>
</dbReference>
<gene>
    <name evidence="10" type="primary">LOC107218735</name>
</gene>
<evidence type="ECO:0000256" key="6">
    <source>
        <dbReference type="RuleBase" id="RU363050"/>
    </source>
</evidence>
<evidence type="ECO:0000256" key="1">
    <source>
        <dbReference type="ARBA" id="ARBA00004267"/>
    </source>
</evidence>
<evidence type="ECO:0000256" key="5">
    <source>
        <dbReference type="ARBA" id="ARBA00023212"/>
    </source>
</evidence>
<evidence type="ECO:0000256" key="4">
    <source>
        <dbReference type="ARBA" id="ARBA00022701"/>
    </source>
</evidence>
<evidence type="ECO:0000259" key="7">
    <source>
        <dbReference type="Pfam" id="PF04130"/>
    </source>
</evidence>
<dbReference type="InterPro" id="IPR040457">
    <property type="entry name" value="GCP_C"/>
</dbReference>
<reference evidence="10" key="1">
    <citation type="submission" date="2025-08" db="UniProtKB">
        <authorList>
            <consortium name="RefSeq"/>
        </authorList>
    </citation>
    <scope>IDENTIFICATION</scope>
    <source>
        <tissue evidence="10">Thorax and Abdomen</tissue>
    </source>
</reference>
<dbReference type="GO" id="GO:0051011">
    <property type="term" value="F:microtubule minus-end binding"/>
    <property type="evidence" value="ECO:0007669"/>
    <property type="project" value="TreeGrafter"/>
</dbReference>
<dbReference type="PANTHER" id="PTHR19302:SF27">
    <property type="entry name" value="GAMMA-TUBULIN COMPLEX COMPONENT 4"/>
    <property type="match status" value="1"/>
</dbReference>
<dbReference type="GO" id="GO:0051225">
    <property type="term" value="P:spindle assembly"/>
    <property type="evidence" value="ECO:0007669"/>
    <property type="project" value="TreeGrafter"/>
</dbReference>
<dbReference type="CTD" id="34441"/>
<keyword evidence="3 6" id="KW-0963">Cytoplasm</keyword>
<evidence type="ECO:0000313" key="9">
    <source>
        <dbReference type="Proteomes" id="UP000829291"/>
    </source>
</evidence>
<dbReference type="Pfam" id="PF17681">
    <property type="entry name" value="GCP_N_terminal"/>
    <property type="match status" value="1"/>
</dbReference>
<dbReference type="InterPro" id="IPR041470">
    <property type="entry name" value="GCP_N"/>
</dbReference>